<keyword evidence="1" id="KW-0238">DNA-binding</keyword>
<name>A0A1R4IHE9_9MICO</name>
<evidence type="ECO:0000256" key="1">
    <source>
        <dbReference type="ARBA" id="ARBA00023125"/>
    </source>
</evidence>
<dbReference type="Proteomes" id="UP000196778">
    <property type="component" value="Unassembled WGS sequence"/>
</dbReference>
<evidence type="ECO:0000313" key="3">
    <source>
        <dbReference type="EMBL" id="SJN19322.1"/>
    </source>
</evidence>
<feature type="domain" description="HTH merR-type" evidence="2">
    <location>
        <begin position="37"/>
        <end position="89"/>
    </location>
</feature>
<dbReference type="GO" id="GO:0003677">
    <property type="term" value="F:DNA binding"/>
    <property type="evidence" value="ECO:0007669"/>
    <property type="project" value="UniProtKB-KW"/>
</dbReference>
<dbReference type="InterPro" id="IPR000551">
    <property type="entry name" value="MerR-type_HTH_dom"/>
</dbReference>
<evidence type="ECO:0000259" key="2">
    <source>
        <dbReference type="PROSITE" id="PS50937"/>
    </source>
</evidence>
<dbReference type="Pfam" id="PF13411">
    <property type="entry name" value="MerR_1"/>
    <property type="match status" value="1"/>
</dbReference>
<dbReference type="InterPro" id="IPR047057">
    <property type="entry name" value="MerR_fam"/>
</dbReference>
<reference evidence="4" key="1">
    <citation type="submission" date="2017-02" db="EMBL/GenBank/DDBJ databases">
        <authorList>
            <person name="Dridi B."/>
        </authorList>
    </citation>
    <scope>NUCLEOTIDE SEQUENCE [LARGE SCALE GENOMIC DNA]</scope>
    <source>
        <strain evidence="4">EB411</strain>
    </source>
</reference>
<dbReference type="PANTHER" id="PTHR30204">
    <property type="entry name" value="REDOX-CYCLING DRUG-SENSING TRANSCRIPTIONAL ACTIVATOR SOXR"/>
    <property type="match status" value="1"/>
</dbReference>
<keyword evidence="4" id="KW-1185">Reference proteome</keyword>
<dbReference type="SUPFAM" id="SSF46955">
    <property type="entry name" value="Putative DNA-binding domain"/>
    <property type="match status" value="1"/>
</dbReference>
<dbReference type="InterPro" id="IPR009061">
    <property type="entry name" value="DNA-bd_dom_put_sf"/>
</dbReference>
<dbReference type="AlphaFoldDB" id="A0A1R4IHE9"/>
<dbReference type="PROSITE" id="PS50937">
    <property type="entry name" value="HTH_MERR_2"/>
    <property type="match status" value="1"/>
</dbReference>
<dbReference type="SMART" id="SM00422">
    <property type="entry name" value="HTH_MERR"/>
    <property type="match status" value="1"/>
</dbReference>
<dbReference type="RefSeq" id="WP_087135993.1">
    <property type="nucleotide sequence ID" value="NZ_FUKR01000010.1"/>
</dbReference>
<sequence length="230" mass="24827">MAAAEPAAQDAKNHLLSIGQVLARLRGEFPDLSNSKLRFLEEQGLVSPSRTASGYRKFSAQDVERVRIVLALQRDRYLPLKVIRGYLDDRDAGIATPFPVADESSAAVLPVAKTSRAEALRTTGATVELLTEAISAGLIPAGDGFDEESVTMLAAVVRLHSAGIGPRHLRVFRQMAAREASLIESAVMPLSRRGDAVSRSRANEIAGDVADGFDVVRRLLSRRALSQLEL</sequence>
<dbReference type="OrthoDB" id="3191171at2"/>
<proteinExistence type="predicted"/>
<dbReference type="CDD" id="cd00592">
    <property type="entry name" value="HTH_MerR-like"/>
    <property type="match status" value="1"/>
</dbReference>
<dbReference type="PANTHER" id="PTHR30204:SF89">
    <property type="entry name" value="HTH MERR-TYPE DOMAIN-CONTAINING PROTEIN"/>
    <property type="match status" value="1"/>
</dbReference>
<accession>A0A1R4IHE9</accession>
<dbReference type="Gene3D" id="1.10.1660.10">
    <property type="match status" value="1"/>
</dbReference>
<gene>
    <name evidence="3" type="ORF">FM119_01845</name>
</gene>
<organism evidence="3 4">
    <name type="scientific">Mycetocola reblochoni REB411</name>
    <dbReference type="NCBI Taxonomy" id="1255698"/>
    <lineage>
        <taxon>Bacteria</taxon>
        <taxon>Bacillati</taxon>
        <taxon>Actinomycetota</taxon>
        <taxon>Actinomycetes</taxon>
        <taxon>Micrococcales</taxon>
        <taxon>Microbacteriaceae</taxon>
        <taxon>Mycetocola</taxon>
    </lineage>
</organism>
<protein>
    <submittedName>
        <fullName evidence="3">Transcriptional regulator, MerR family</fullName>
    </submittedName>
</protein>
<dbReference type="GO" id="GO:0003700">
    <property type="term" value="F:DNA-binding transcription factor activity"/>
    <property type="evidence" value="ECO:0007669"/>
    <property type="project" value="InterPro"/>
</dbReference>
<dbReference type="EMBL" id="FUKR01000010">
    <property type="protein sequence ID" value="SJN19322.1"/>
    <property type="molecule type" value="Genomic_DNA"/>
</dbReference>
<evidence type="ECO:0000313" key="4">
    <source>
        <dbReference type="Proteomes" id="UP000196778"/>
    </source>
</evidence>